<reference evidence="1 2" key="1">
    <citation type="submission" date="2016-12" db="EMBL/GenBank/DDBJ databases">
        <title>Trade-off between light-utilization and light-protection in marine flavobacteria.</title>
        <authorList>
            <person name="Kumagai Y."/>
            <person name="Yoshizawa S."/>
            <person name="Kogure K."/>
            <person name="Iwasaki W."/>
        </authorList>
    </citation>
    <scope>NUCLEOTIDE SEQUENCE [LARGE SCALE GENOMIC DNA]</scope>
    <source>
        <strain evidence="1 2">KCTC 22729</strain>
    </source>
</reference>
<dbReference type="InterPro" id="IPR029069">
    <property type="entry name" value="HotDog_dom_sf"/>
</dbReference>
<sequence>MEITPKNINRFMFFKLPLGWLSGMRVIFLDTTTCVVKIKHRWLNQNPFQSMFWAAQGMAAEMSTGVLVMKEIKNSNRKVSMLVTHQEGNFFKKAFGTILFSCSDGEKIQEAIQKSIDSGDGQKVELISIGVNENGVEVSKFRFQWSLKVKDL</sequence>
<dbReference type="Proteomes" id="UP000237608">
    <property type="component" value="Unassembled WGS sequence"/>
</dbReference>
<organism evidence="1 2">
    <name type="scientific">Polaribacter gangjinensis</name>
    <dbReference type="NCBI Taxonomy" id="574710"/>
    <lineage>
        <taxon>Bacteria</taxon>
        <taxon>Pseudomonadati</taxon>
        <taxon>Bacteroidota</taxon>
        <taxon>Flavobacteriia</taxon>
        <taxon>Flavobacteriales</taxon>
        <taxon>Flavobacteriaceae</taxon>
    </lineage>
</organism>
<dbReference type="Pfam" id="PF14539">
    <property type="entry name" value="DUF4442"/>
    <property type="match status" value="1"/>
</dbReference>
<evidence type="ECO:0000313" key="2">
    <source>
        <dbReference type="Proteomes" id="UP000237608"/>
    </source>
</evidence>
<evidence type="ECO:0000313" key="1">
    <source>
        <dbReference type="EMBL" id="PQJ73926.1"/>
    </source>
</evidence>
<comment type="caution">
    <text evidence="1">The sequence shown here is derived from an EMBL/GenBank/DDBJ whole genome shotgun (WGS) entry which is preliminary data.</text>
</comment>
<dbReference type="RefSeq" id="WP_105045076.1">
    <property type="nucleotide sequence ID" value="NZ_CP150662.1"/>
</dbReference>
<dbReference type="InterPro" id="IPR027961">
    <property type="entry name" value="DUF4442"/>
</dbReference>
<accession>A0A2S7W941</accession>
<gene>
    <name evidence="1" type="ORF">BTO13_00915</name>
</gene>
<proteinExistence type="predicted"/>
<name>A0A2S7W941_9FLAO</name>
<dbReference type="EMBL" id="MSCL01000001">
    <property type="protein sequence ID" value="PQJ73926.1"/>
    <property type="molecule type" value="Genomic_DNA"/>
</dbReference>
<keyword evidence="2" id="KW-1185">Reference proteome</keyword>
<dbReference type="AlphaFoldDB" id="A0A2S7W941"/>
<protein>
    <submittedName>
        <fullName evidence="1">Thioesterase</fullName>
    </submittedName>
</protein>
<dbReference type="OrthoDB" id="9153186at2"/>
<dbReference type="Gene3D" id="3.10.129.10">
    <property type="entry name" value="Hotdog Thioesterase"/>
    <property type="match status" value="1"/>
</dbReference>
<dbReference type="SUPFAM" id="SSF54637">
    <property type="entry name" value="Thioesterase/thiol ester dehydrase-isomerase"/>
    <property type="match status" value="1"/>
</dbReference>